<gene>
    <name evidence="7" type="ORF">KL86DPRO_10943</name>
</gene>
<dbReference type="EMBL" id="FLUQ01000001">
    <property type="protein sequence ID" value="SBV95856.1"/>
    <property type="molecule type" value="Genomic_DNA"/>
</dbReference>
<dbReference type="InterPro" id="IPR006139">
    <property type="entry name" value="D-isomer_2_OHA_DH_cat_dom"/>
</dbReference>
<dbReference type="PROSITE" id="PS00671">
    <property type="entry name" value="D_2_HYDROXYACID_DH_3"/>
    <property type="match status" value="1"/>
</dbReference>
<dbReference type="CDD" id="cd12173">
    <property type="entry name" value="PGDH_4"/>
    <property type="match status" value="1"/>
</dbReference>
<dbReference type="SUPFAM" id="SSF52283">
    <property type="entry name" value="Formate/glycerate dehydrogenase catalytic domain-like"/>
    <property type="match status" value="1"/>
</dbReference>
<dbReference type="Pfam" id="PF02826">
    <property type="entry name" value="2-Hacid_dh_C"/>
    <property type="match status" value="1"/>
</dbReference>
<feature type="domain" description="D-isomer specific 2-hydroxyacid dehydrogenase NAD-binding" evidence="6">
    <location>
        <begin position="106"/>
        <end position="281"/>
    </location>
</feature>
<comment type="similarity">
    <text evidence="1 4">Belongs to the D-isomer specific 2-hydroxyacid dehydrogenase family.</text>
</comment>
<evidence type="ECO:0000313" key="7">
    <source>
        <dbReference type="EMBL" id="SBV95856.1"/>
    </source>
</evidence>
<feature type="domain" description="D-isomer specific 2-hydroxyacid dehydrogenase catalytic" evidence="5">
    <location>
        <begin position="4"/>
        <end position="312"/>
    </location>
</feature>
<organism evidence="7">
    <name type="scientific">uncultured delta proteobacterium</name>
    <dbReference type="NCBI Taxonomy" id="34034"/>
    <lineage>
        <taxon>Bacteria</taxon>
        <taxon>Deltaproteobacteria</taxon>
        <taxon>environmental samples</taxon>
    </lineage>
</organism>
<dbReference type="InterPro" id="IPR036291">
    <property type="entry name" value="NAD(P)-bd_dom_sf"/>
</dbReference>
<proteinExistence type="inferred from homology"/>
<dbReference type="GO" id="GO:0016616">
    <property type="term" value="F:oxidoreductase activity, acting on the CH-OH group of donors, NAD or NADP as acceptor"/>
    <property type="evidence" value="ECO:0007669"/>
    <property type="project" value="InterPro"/>
</dbReference>
<dbReference type="PANTHER" id="PTHR43761:SF1">
    <property type="entry name" value="D-ISOMER SPECIFIC 2-HYDROXYACID DEHYDROGENASE CATALYTIC DOMAIN-CONTAINING PROTEIN-RELATED"/>
    <property type="match status" value="1"/>
</dbReference>
<dbReference type="GO" id="GO:0051287">
    <property type="term" value="F:NAD binding"/>
    <property type="evidence" value="ECO:0007669"/>
    <property type="project" value="InterPro"/>
</dbReference>
<evidence type="ECO:0000259" key="6">
    <source>
        <dbReference type="Pfam" id="PF02826"/>
    </source>
</evidence>
<evidence type="ECO:0000256" key="4">
    <source>
        <dbReference type="RuleBase" id="RU003719"/>
    </source>
</evidence>
<dbReference type="AlphaFoldDB" id="A0A212J8V3"/>
<evidence type="ECO:0000256" key="3">
    <source>
        <dbReference type="ARBA" id="ARBA00023027"/>
    </source>
</evidence>
<protein>
    <submittedName>
        <fullName evidence="7">D-isomer specific 2-hydroxyacid dehydrogenase NAD-binding</fullName>
    </submittedName>
</protein>
<dbReference type="SUPFAM" id="SSF51735">
    <property type="entry name" value="NAD(P)-binding Rossmann-fold domains"/>
    <property type="match status" value="1"/>
</dbReference>
<evidence type="ECO:0000256" key="2">
    <source>
        <dbReference type="ARBA" id="ARBA00023002"/>
    </source>
</evidence>
<dbReference type="PANTHER" id="PTHR43761">
    <property type="entry name" value="D-ISOMER SPECIFIC 2-HYDROXYACID DEHYDROGENASE FAMILY PROTEIN (AFU_ORTHOLOGUE AFUA_1G13630)"/>
    <property type="match status" value="1"/>
</dbReference>
<evidence type="ECO:0000256" key="1">
    <source>
        <dbReference type="ARBA" id="ARBA00005854"/>
    </source>
</evidence>
<sequence length="321" mass="34521">MFKVAVVGPIHEAGMKLLRERSDIEATVVQDLSPEGIAKGITGVDAITIRTQVLTKEALALAPGLRIVSRHGVGYDNVDIPYLSSRKIPMAIAADANYTAVAEHTLMMMLVLAKDALNGNEAVVKGDFEWRGKGTLTDVLDKHVLIMGFGRIGQRVAALCLAFGMTVSAYDPFVAASPVPGVTMIQDWKAALPSLDFLSMHLPSMPETVGMISEKELAAMKKTAFVVNAARGGIINEDALAKALQEGTIRGAGLDVFLHEPHDPNHPLFKQKRCIFSPHNAALTAECTIRMATQCVQNVLDCLDGKLQARVVVNKKEIGMA</sequence>
<reference evidence="7" key="1">
    <citation type="submission" date="2016-04" db="EMBL/GenBank/DDBJ databases">
        <authorList>
            <person name="Evans L.H."/>
            <person name="Alamgir A."/>
            <person name="Owens N."/>
            <person name="Weber N.D."/>
            <person name="Virtaneva K."/>
            <person name="Barbian K."/>
            <person name="Babar A."/>
            <person name="Rosenke K."/>
        </authorList>
    </citation>
    <scope>NUCLEOTIDE SEQUENCE</scope>
    <source>
        <strain evidence="7">86</strain>
    </source>
</reference>
<accession>A0A212J8V3</accession>
<dbReference type="InterPro" id="IPR029753">
    <property type="entry name" value="D-isomer_DH_CS"/>
</dbReference>
<keyword evidence="2 4" id="KW-0560">Oxidoreductase</keyword>
<dbReference type="Gene3D" id="3.40.50.720">
    <property type="entry name" value="NAD(P)-binding Rossmann-like Domain"/>
    <property type="match status" value="2"/>
</dbReference>
<dbReference type="InterPro" id="IPR006140">
    <property type="entry name" value="D-isomer_DH_NAD-bd"/>
</dbReference>
<keyword evidence="3" id="KW-0520">NAD</keyword>
<dbReference type="InterPro" id="IPR050418">
    <property type="entry name" value="D-iso_2-hydroxyacid_DH_PdxB"/>
</dbReference>
<evidence type="ECO:0000259" key="5">
    <source>
        <dbReference type="Pfam" id="PF00389"/>
    </source>
</evidence>
<name>A0A212J8V3_9DELT</name>
<dbReference type="Pfam" id="PF00389">
    <property type="entry name" value="2-Hacid_dh"/>
    <property type="match status" value="1"/>
</dbReference>